<dbReference type="InterPro" id="IPR011751">
    <property type="entry name" value="Mxa_paralog_2265"/>
</dbReference>
<name>A0ABX9QBN0_9BACT</name>
<dbReference type="Pfam" id="PF09536">
    <property type="entry name" value="DUF2378"/>
    <property type="match status" value="1"/>
</dbReference>
<keyword evidence="2" id="KW-1185">Reference proteome</keyword>
<dbReference type="Proteomes" id="UP000278907">
    <property type="component" value="Unassembled WGS sequence"/>
</dbReference>
<protein>
    <submittedName>
        <fullName evidence="1">TIGR02265 family protein</fullName>
    </submittedName>
</protein>
<organism evidence="1 2">
    <name type="scientific">Corallococcus praedator</name>
    <dbReference type="NCBI Taxonomy" id="2316724"/>
    <lineage>
        <taxon>Bacteria</taxon>
        <taxon>Pseudomonadati</taxon>
        <taxon>Myxococcota</taxon>
        <taxon>Myxococcia</taxon>
        <taxon>Myxococcales</taxon>
        <taxon>Cystobacterineae</taxon>
        <taxon>Myxococcaceae</taxon>
        <taxon>Corallococcus</taxon>
    </lineage>
</organism>
<reference evidence="1 2" key="1">
    <citation type="submission" date="2018-09" db="EMBL/GenBank/DDBJ databases">
        <authorList>
            <person name="Livingstone P.G."/>
            <person name="Whitworth D.E."/>
        </authorList>
    </citation>
    <scope>NUCLEOTIDE SEQUENCE [LARGE SCALE GENOMIC DNA]</scope>
    <source>
        <strain evidence="1 2">CA031B</strain>
    </source>
</reference>
<evidence type="ECO:0000313" key="2">
    <source>
        <dbReference type="Proteomes" id="UP000278907"/>
    </source>
</evidence>
<sequence length="235" mass="26133">MCRGDRWGLAVGRDLWNGPVRRTPPLPFKGRTMPRGTLDLPEDIARDLTARLGVTTEEDTSRGMFFLGALDAVRFLGGEKAVASILEQTDETADYVATQSYPFPRFLRLSYAAAWQLAPLVGDFDAAMRQIGTQAMLDFLHSMFARELVQQASGDPKRLMEVMQSGYRMALNFGERTVEWSGPTAGRISMMRTLMPVPYTEGILRAALEVTGVHDVQVKGHARSLVEAVYDISWS</sequence>
<proteinExistence type="predicted"/>
<accession>A0ABX9QBN0</accession>
<gene>
    <name evidence="1" type="ORF">D7Y13_30705</name>
</gene>
<comment type="caution">
    <text evidence="1">The sequence shown here is derived from an EMBL/GenBank/DDBJ whole genome shotgun (WGS) entry which is preliminary data.</text>
</comment>
<dbReference type="EMBL" id="RAWI01000319">
    <property type="protein sequence ID" value="RKH96772.1"/>
    <property type="molecule type" value="Genomic_DNA"/>
</dbReference>
<evidence type="ECO:0000313" key="1">
    <source>
        <dbReference type="EMBL" id="RKH96772.1"/>
    </source>
</evidence>
<dbReference type="NCBIfam" id="TIGR02265">
    <property type="entry name" value="Mxa_TIGR02265"/>
    <property type="match status" value="1"/>
</dbReference>